<feature type="non-terminal residue" evidence="2">
    <location>
        <position position="1"/>
    </location>
</feature>
<gene>
    <name evidence="2" type="ORF">AVDCRST_MAG22-2440</name>
</gene>
<organism evidence="2">
    <name type="scientific">uncultured Rubrobacteraceae bacterium</name>
    <dbReference type="NCBI Taxonomy" id="349277"/>
    <lineage>
        <taxon>Bacteria</taxon>
        <taxon>Bacillati</taxon>
        <taxon>Actinomycetota</taxon>
        <taxon>Rubrobacteria</taxon>
        <taxon>Rubrobacterales</taxon>
        <taxon>Rubrobacteraceae</taxon>
        <taxon>environmental samples</taxon>
    </lineage>
</organism>
<dbReference type="AlphaFoldDB" id="A0A6J4PQL1"/>
<reference evidence="2" key="1">
    <citation type="submission" date="2020-02" db="EMBL/GenBank/DDBJ databases">
        <authorList>
            <person name="Meier V. D."/>
        </authorList>
    </citation>
    <scope>NUCLEOTIDE SEQUENCE</scope>
    <source>
        <strain evidence="2">AVDCRST_MAG22</strain>
    </source>
</reference>
<proteinExistence type="predicted"/>
<evidence type="ECO:0000256" key="1">
    <source>
        <dbReference type="SAM" id="MobiDB-lite"/>
    </source>
</evidence>
<feature type="non-terminal residue" evidence="2">
    <location>
        <position position="91"/>
    </location>
</feature>
<accession>A0A6J4PQL1</accession>
<name>A0A6J4PQL1_9ACTN</name>
<protein>
    <submittedName>
        <fullName evidence="2">Uncharacterized protein</fullName>
    </submittedName>
</protein>
<dbReference type="EMBL" id="CADCUV010000109">
    <property type="protein sequence ID" value="CAA9419207.1"/>
    <property type="molecule type" value="Genomic_DNA"/>
</dbReference>
<sequence>WPPYSSRWAGSWPLRRRWKRSRGPARIPTSFWTVTRVVTGARCPQQTRRRMTSPSARATGSFRPIRWVPGKSGSLPRPTDPRLAFFCPKIT</sequence>
<evidence type="ECO:0000313" key="2">
    <source>
        <dbReference type="EMBL" id="CAA9419207.1"/>
    </source>
</evidence>
<feature type="region of interest" description="Disordered" evidence="1">
    <location>
        <begin position="44"/>
        <end position="80"/>
    </location>
</feature>